<proteinExistence type="predicted"/>
<reference evidence="1 2" key="2">
    <citation type="submission" date="2018-11" db="EMBL/GenBank/DDBJ databases">
        <authorList>
            <consortium name="Pathogen Informatics"/>
        </authorList>
    </citation>
    <scope>NUCLEOTIDE SEQUENCE [LARGE SCALE GENOMIC DNA]</scope>
</reference>
<dbReference type="InterPro" id="IPR035969">
    <property type="entry name" value="Rab-GAP_TBC_sf"/>
</dbReference>
<dbReference type="Proteomes" id="UP000282613">
    <property type="component" value="Unassembled WGS sequence"/>
</dbReference>
<dbReference type="EMBL" id="UYRS01018485">
    <property type="protein sequence ID" value="VDK36439.1"/>
    <property type="molecule type" value="Genomic_DNA"/>
</dbReference>
<gene>
    <name evidence="1" type="ORF">TASK_LOCUS6293</name>
</gene>
<dbReference type="SUPFAM" id="SSF47923">
    <property type="entry name" value="Ypt/Rab-GAP domain of gyp1p"/>
    <property type="match status" value="1"/>
</dbReference>
<name>A0A0R3W7M9_TAEAS</name>
<reference evidence="3" key="1">
    <citation type="submission" date="2017-02" db="UniProtKB">
        <authorList>
            <consortium name="WormBaseParasite"/>
        </authorList>
    </citation>
    <scope>IDENTIFICATION</scope>
</reference>
<evidence type="ECO:0000313" key="2">
    <source>
        <dbReference type="Proteomes" id="UP000282613"/>
    </source>
</evidence>
<protein>
    <submittedName>
        <fullName evidence="3">Rab-GAP TBC domain-containing protein</fullName>
    </submittedName>
</protein>
<dbReference type="STRING" id="60517.A0A0R3W7M9"/>
<evidence type="ECO:0000313" key="1">
    <source>
        <dbReference type="EMBL" id="VDK36439.1"/>
    </source>
</evidence>
<sequence>MPRSLNSSTATKGIIDKYNLSKSIGNLATHFDIQEAQDNFSALDYFGFYHPDGLTHREKEVERKYRKKDIKRVGKWMKFIQSNGFESFYKGRPNEELIRRVFKGIPPPIRPRVWPILLNVASAKRDRVYEFVVYINYTNCYQRISQDPDNANVNVDYFSTLCDNPTRQNVSSNMHLAI</sequence>
<dbReference type="WBParaSite" id="TASK_0000629201-mRNA-1">
    <property type="protein sequence ID" value="TASK_0000629201-mRNA-1"/>
    <property type="gene ID" value="TASK_0000629201"/>
</dbReference>
<keyword evidence="2" id="KW-1185">Reference proteome</keyword>
<evidence type="ECO:0000313" key="3">
    <source>
        <dbReference type="WBParaSite" id="TASK_0000629201-mRNA-1"/>
    </source>
</evidence>
<accession>A0A0R3W7M9</accession>
<organism evidence="3">
    <name type="scientific">Taenia asiatica</name>
    <name type="common">Asian tapeworm</name>
    <dbReference type="NCBI Taxonomy" id="60517"/>
    <lineage>
        <taxon>Eukaryota</taxon>
        <taxon>Metazoa</taxon>
        <taxon>Spiralia</taxon>
        <taxon>Lophotrochozoa</taxon>
        <taxon>Platyhelminthes</taxon>
        <taxon>Cestoda</taxon>
        <taxon>Eucestoda</taxon>
        <taxon>Cyclophyllidea</taxon>
        <taxon>Taeniidae</taxon>
        <taxon>Taenia</taxon>
    </lineage>
</organism>
<dbReference type="OrthoDB" id="6286632at2759"/>
<dbReference type="AlphaFoldDB" id="A0A0R3W7M9"/>